<protein>
    <recommendedName>
        <fullName evidence="1">Reverse transcriptase zinc-binding domain-containing protein</fullName>
    </recommendedName>
</protein>
<proteinExistence type="predicted"/>
<dbReference type="AlphaFoldDB" id="A0AAQ3TTN9"/>
<name>A0AAQ3TTN9_PASNO</name>
<reference evidence="2 3" key="1">
    <citation type="submission" date="2024-02" db="EMBL/GenBank/DDBJ databases">
        <title>High-quality chromosome-scale genome assembly of Pensacola bahiagrass (Paspalum notatum Flugge var. saurae).</title>
        <authorList>
            <person name="Vega J.M."/>
            <person name="Podio M."/>
            <person name="Orjuela J."/>
            <person name="Siena L.A."/>
            <person name="Pessino S.C."/>
            <person name="Combes M.C."/>
            <person name="Mariac C."/>
            <person name="Albertini E."/>
            <person name="Pupilli F."/>
            <person name="Ortiz J.P.A."/>
            <person name="Leblanc O."/>
        </authorList>
    </citation>
    <scope>NUCLEOTIDE SEQUENCE [LARGE SCALE GENOMIC DNA]</scope>
    <source>
        <strain evidence="2">R1</strain>
        <tissue evidence="2">Leaf</tissue>
    </source>
</reference>
<feature type="domain" description="Reverse transcriptase zinc-binding" evidence="1">
    <location>
        <begin position="118"/>
        <end position="202"/>
    </location>
</feature>
<keyword evidence="3" id="KW-1185">Reference proteome</keyword>
<dbReference type="EMBL" id="CP144750">
    <property type="protein sequence ID" value="WVZ79516.1"/>
    <property type="molecule type" value="Genomic_DNA"/>
</dbReference>
<organism evidence="2 3">
    <name type="scientific">Paspalum notatum var. saurae</name>
    <dbReference type="NCBI Taxonomy" id="547442"/>
    <lineage>
        <taxon>Eukaryota</taxon>
        <taxon>Viridiplantae</taxon>
        <taxon>Streptophyta</taxon>
        <taxon>Embryophyta</taxon>
        <taxon>Tracheophyta</taxon>
        <taxon>Spermatophyta</taxon>
        <taxon>Magnoliopsida</taxon>
        <taxon>Liliopsida</taxon>
        <taxon>Poales</taxon>
        <taxon>Poaceae</taxon>
        <taxon>PACMAD clade</taxon>
        <taxon>Panicoideae</taxon>
        <taxon>Andropogonodae</taxon>
        <taxon>Paspaleae</taxon>
        <taxon>Paspalinae</taxon>
        <taxon>Paspalum</taxon>
    </lineage>
</organism>
<accession>A0AAQ3TTN9</accession>
<evidence type="ECO:0000259" key="1">
    <source>
        <dbReference type="Pfam" id="PF13966"/>
    </source>
</evidence>
<dbReference type="PANTHER" id="PTHR36617">
    <property type="entry name" value="PROTEIN, PUTATIVE-RELATED"/>
    <property type="match status" value="1"/>
</dbReference>
<dbReference type="InterPro" id="IPR026960">
    <property type="entry name" value="RVT-Znf"/>
</dbReference>
<evidence type="ECO:0000313" key="3">
    <source>
        <dbReference type="Proteomes" id="UP001341281"/>
    </source>
</evidence>
<dbReference type="Proteomes" id="UP001341281">
    <property type="component" value="Chromosome 06"/>
</dbReference>
<sequence>MGLPLKVAPEVRCLFQASVVFEIGDGRQALFWKDRWIAGASVEDIAPAVIELVAKRTRSSQSVAVALQGNQWIRELRGGLSVQAINQYLKLWDAVQEIRLSPSVPDRILWRWSSDGHFSVHSAYQLLHEGSILQLEIAIIWKTWAPLRIKIFLWLAWRRRLWTADRRHRHGLDARTACFLCDAADETCDHLLVSCSFSLRVWDGVLSSLGVHRPPASGGISVLDWWITVRELWPPGVGKGIDSLFALVTWEVWKERNARCFRGEVSSAEAVVSSILSFASEWVRAGAKALGCILSE</sequence>
<gene>
    <name evidence="2" type="ORF">U9M48_027087</name>
</gene>
<dbReference type="Pfam" id="PF13966">
    <property type="entry name" value="zf-RVT"/>
    <property type="match status" value="1"/>
</dbReference>
<evidence type="ECO:0000313" key="2">
    <source>
        <dbReference type="EMBL" id="WVZ79516.1"/>
    </source>
</evidence>
<dbReference type="PANTHER" id="PTHR36617:SF17">
    <property type="entry name" value="OS01G0114800 PROTEIN"/>
    <property type="match status" value="1"/>
</dbReference>